<comment type="caution">
    <text evidence="2">The sequence shown here is derived from an EMBL/GenBank/DDBJ whole genome shotgun (WGS) entry which is preliminary data.</text>
</comment>
<dbReference type="Pfam" id="PF16215">
    <property type="entry name" value="DUF4876"/>
    <property type="match status" value="1"/>
</dbReference>
<organism evidence="2 3">
    <name type="scientific">Faecalibacter rhinopitheci</name>
    <dbReference type="NCBI Taxonomy" id="2779678"/>
    <lineage>
        <taxon>Bacteria</taxon>
        <taxon>Pseudomonadati</taxon>
        <taxon>Bacteroidota</taxon>
        <taxon>Flavobacteriia</taxon>
        <taxon>Flavobacteriales</taxon>
        <taxon>Weeksellaceae</taxon>
        <taxon>Faecalibacter</taxon>
    </lineage>
</organism>
<dbReference type="SUPFAM" id="SSF49478">
    <property type="entry name" value="Cna protein B-type domain"/>
    <property type="match status" value="1"/>
</dbReference>
<accession>A0A8J7K3A4</accession>
<reference evidence="2" key="1">
    <citation type="submission" date="2020-10" db="EMBL/GenBank/DDBJ databases">
        <authorList>
            <person name="Lu T."/>
            <person name="Wang Q."/>
            <person name="Han X."/>
        </authorList>
    </citation>
    <scope>NUCLEOTIDE SEQUENCE</scope>
    <source>
        <strain evidence="2">WQ 117</strain>
    </source>
</reference>
<proteinExistence type="predicted"/>
<keyword evidence="3" id="KW-1185">Reference proteome</keyword>
<evidence type="ECO:0000313" key="2">
    <source>
        <dbReference type="EMBL" id="MBF0595924.1"/>
    </source>
</evidence>
<name>A0A8J7K3A4_9FLAO</name>
<dbReference type="Proteomes" id="UP000608754">
    <property type="component" value="Unassembled WGS sequence"/>
</dbReference>
<dbReference type="AlphaFoldDB" id="A0A8J7K3A4"/>
<evidence type="ECO:0000313" key="3">
    <source>
        <dbReference type="Proteomes" id="UP000608754"/>
    </source>
</evidence>
<keyword evidence="1" id="KW-0732">Signal</keyword>
<sequence length="442" mass="48037">MIKKIIILSSLMAGFFLQSCNDDDFVGMTLTPISITTQVKFGGDFASTDAKAYNANVVFKNAESGIEYISQTDANGNVIFPTVLPGKYNVNVTLSLSPTQFEEYFGYDSGSEENIIFNGMAENIAITTSGTTLSVELLASNTVGGLVIKQIYYAGSHTTLGASFRDQFVEIYNNSNEVIYADGLIFAQLYGNNTVGTEPYNLPSGQLNWALAEGNTKGESANTDYVYADYVYKIPGNGIQYPIQPGQSIVIAATAVNHKSNYTDESGNTVTIKNPELTVDLSNADFEANLTSFTGNQYRYDIQNPNVPDLEILHWVSGADMILDNQGRDAYIIMKATPEEFETFNKVKTPKGGSNSLYLQIPSSYIIDGVDTTKDLGNNVVPKKLKGSQDSGQTYVVAGAFTSYAVIRKTQKVVNGRTILKDTNNSSEDFVNIIATPKGFAN</sequence>
<protein>
    <submittedName>
        <fullName evidence="2">DUF4876 domain-containing protein</fullName>
    </submittedName>
</protein>
<dbReference type="EMBL" id="JADGIK010000001">
    <property type="protein sequence ID" value="MBF0595924.1"/>
    <property type="molecule type" value="Genomic_DNA"/>
</dbReference>
<gene>
    <name evidence="2" type="ORF">IM532_00360</name>
</gene>
<dbReference type="Gene3D" id="2.60.40.1120">
    <property type="entry name" value="Carboxypeptidase-like, regulatory domain"/>
    <property type="match status" value="1"/>
</dbReference>
<dbReference type="RefSeq" id="WP_194181458.1">
    <property type="nucleotide sequence ID" value="NZ_JADGIK010000001.1"/>
</dbReference>
<dbReference type="SUPFAM" id="SSF74853">
    <property type="entry name" value="Lamin A/C globular tail domain"/>
    <property type="match status" value="1"/>
</dbReference>
<dbReference type="InterPro" id="IPR036415">
    <property type="entry name" value="Lamin_tail_dom_sf"/>
</dbReference>
<dbReference type="PROSITE" id="PS51257">
    <property type="entry name" value="PROKAR_LIPOPROTEIN"/>
    <property type="match status" value="1"/>
</dbReference>
<dbReference type="InterPro" id="IPR032627">
    <property type="entry name" value="DUF4876"/>
</dbReference>
<evidence type="ECO:0000256" key="1">
    <source>
        <dbReference type="SAM" id="SignalP"/>
    </source>
</evidence>
<feature type="chain" id="PRO_5035198172" evidence="1">
    <location>
        <begin position="20"/>
        <end position="442"/>
    </location>
</feature>
<feature type="signal peptide" evidence="1">
    <location>
        <begin position="1"/>
        <end position="19"/>
    </location>
</feature>